<name>A0AC61PIM3_9FIRM</name>
<dbReference type="Proteomes" id="UP000192328">
    <property type="component" value="Unassembled WGS sequence"/>
</dbReference>
<comment type="caution">
    <text evidence="1">The sequence shown here is derived from an EMBL/GenBank/DDBJ whole genome shotgun (WGS) entry which is preliminary data.</text>
</comment>
<proteinExistence type="predicted"/>
<evidence type="ECO:0000313" key="1">
    <source>
        <dbReference type="EMBL" id="SMC39190.1"/>
    </source>
</evidence>
<dbReference type="EMBL" id="FWXZ01000001">
    <property type="protein sequence ID" value="SMC39190.1"/>
    <property type="molecule type" value="Genomic_DNA"/>
</dbReference>
<accession>A0AC61PIM3</accession>
<evidence type="ECO:0000313" key="2">
    <source>
        <dbReference type="Proteomes" id="UP000192328"/>
    </source>
</evidence>
<gene>
    <name evidence="1" type="ORF">SAMN06297397_0549</name>
</gene>
<keyword evidence="2" id="KW-1185">Reference proteome</keyword>
<reference evidence="1" key="1">
    <citation type="submission" date="2017-04" db="EMBL/GenBank/DDBJ databases">
        <authorList>
            <person name="Varghese N."/>
            <person name="Submissions S."/>
        </authorList>
    </citation>
    <scope>NUCLEOTIDE SEQUENCE</scope>
    <source>
        <strain evidence="1">WTE2008</strain>
    </source>
</reference>
<protein>
    <submittedName>
        <fullName evidence="1">DNA polymerase-3 subunit delta</fullName>
    </submittedName>
</protein>
<sequence length="339" mass="38579">MISFDDYLYQGEEIQSVHRQIKEHRLVHALMITGEPGTGKRTLAFLIARALLCRDDHDIPCDCCEGCRLAASGEHPDLTVIEKGIPLSSETSKGRSTIPVEDIREMIRQCSRFAYEGGNRVIVIPDAENMTVQAQNSLLKILEEPPANTYFLLTSGRAEQILTTVRSRCRMIRLVPWETDYISKQLTDAGIDPATAMKAASVSGGSIGNAFRLAADDEYWKLREEIMNAFFRNRNRSSVLGFSAAWKDRKSEAPVLFEILEQYVHQLLRYRLYKEKKDYPDTFPEEWQAFAASADMEKIMLLQDGISAARQQCEFNVNFQAVIERLLLLFIGEGELWQQ</sequence>
<organism evidence="1 2">
    <name type="scientific">Aristaeella lactis</name>
    <dbReference type="NCBI Taxonomy" id="3046383"/>
    <lineage>
        <taxon>Bacteria</taxon>
        <taxon>Bacillati</taxon>
        <taxon>Bacillota</taxon>
        <taxon>Clostridia</taxon>
        <taxon>Eubacteriales</taxon>
        <taxon>Aristaeellaceae</taxon>
        <taxon>Aristaeella</taxon>
    </lineage>
</organism>